<dbReference type="PANTHER" id="PTHR43697:SF1">
    <property type="entry name" value="SERINE--TRNA LIGASE"/>
    <property type="match status" value="1"/>
</dbReference>
<comment type="catalytic activity">
    <reaction evidence="10 12">
        <text>tRNA(Sec) + L-serine + ATP = L-seryl-tRNA(Sec) + AMP + diphosphate + H(+)</text>
        <dbReference type="Rhea" id="RHEA:42580"/>
        <dbReference type="Rhea" id="RHEA-COMP:9742"/>
        <dbReference type="Rhea" id="RHEA-COMP:10128"/>
        <dbReference type="ChEBI" id="CHEBI:15378"/>
        <dbReference type="ChEBI" id="CHEBI:30616"/>
        <dbReference type="ChEBI" id="CHEBI:33019"/>
        <dbReference type="ChEBI" id="CHEBI:33384"/>
        <dbReference type="ChEBI" id="CHEBI:78442"/>
        <dbReference type="ChEBI" id="CHEBI:78533"/>
        <dbReference type="ChEBI" id="CHEBI:456215"/>
        <dbReference type="EC" id="6.1.1.11"/>
    </reaction>
</comment>
<keyword evidence="6 12" id="KW-0547">Nucleotide-binding</keyword>
<evidence type="ECO:0000256" key="2">
    <source>
        <dbReference type="ARBA" id="ARBA00005045"/>
    </source>
</evidence>
<keyword evidence="4 12" id="KW-0963">Cytoplasm</keyword>
<dbReference type="Gene3D" id="1.10.287.40">
    <property type="entry name" value="Serine-tRNA synthetase, tRNA binding domain"/>
    <property type="match status" value="1"/>
</dbReference>
<gene>
    <name evidence="12" type="primary">serS</name>
    <name evidence="17" type="ORF">DCF25_00285</name>
</gene>
<feature type="binding site" evidence="12 14">
    <location>
        <begin position="265"/>
        <end position="267"/>
    </location>
    <ligand>
        <name>ATP</name>
        <dbReference type="ChEBI" id="CHEBI:30616"/>
    </ligand>
</feature>
<feature type="binding site" evidence="12">
    <location>
        <position position="388"/>
    </location>
    <ligand>
        <name>L-serine</name>
        <dbReference type="ChEBI" id="CHEBI:33384"/>
    </ligand>
</feature>
<evidence type="ECO:0000313" key="18">
    <source>
        <dbReference type="Proteomes" id="UP000249354"/>
    </source>
</evidence>
<dbReference type="PIRSF" id="PIRSF001529">
    <property type="entry name" value="Ser-tRNA-synth_IIa"/>
    <property type="match status" value="1"/>
</dbReference>
<evidence type="ECO:0000259" key="16">
    <source>
        <dbReference type="PROSITE" id="PS50862"/>
    </source>
</evidence>
<evidence type="ECO:0000256" key="4">
    <source>
        <dbReference type="ARBA" id="ARBA00022490"/>
    </source>
</evidence>
<keyword evidence="7 12" id="KW-0067">ATP-binding</keyword>
<evidence type="ECO:0000256" key="1">
    <source>
        <dbReference type="ARBA" id="ARBA00004496"/>
    </source>
</evidence>
<comment type="subcellular location">
    <subcellularLocation>
        <location evidence="1 12">Cytoplasm</location>
    </subcellularLocation>
</comment>
<keyword evidence="8 12" id="KW-0648">Protein biosynthesis</keyword>
<comment type="catalytic activity">
    <reaction evidence="11 12">
        <text>tRNA(Ser) + L-serine + ATP = L-seryl-tRNA(Ser) + AMP + diphosphate + H(+)</text>
        <dbReference type="Rhea" id="RHEA:12292"/>
        <dbReference type="Rhea" id="RHEA-COMP:9669"/>
        <dbReference type="Rhea" id="RHEA-COMP:9703"/>
        <dbReference type="ChEBI" id="CHEBI:15378"/>
        <dbReference type="ChEBI" id="CHEBI:30616"/>
        <dbReference type="ChEBI" id="CHEBI:33019"/>
        <dbReference type="ChEBI" id="CHEBI:33384"/>
        <dbReference type="ChEBI" id="CHEBI:78442"/>
        <dbReference type="ChEBI" id="CHEBI:78533"/>
        <dbReference type="ChEBI" id="CHEBI:456215"/>
        <dbReference type="EC" id="6.1.1.11"/>
    </reaction>
</comment>
<evidence type="ECO:0000256" key="6">
    <source>
        <dbReference type="ARBA" id="ARBA00022741"/>
    </source>
</evidence>
<organism evidence="17 18">
    <name type="scientific">Leptolyngbya foveolarum</name>
    <dbReference type="NCBI Taxonomy" id="47253"/>
    <lineage>
        <taxon>Bacteria</taxon>
        <taxon>Bacillati</taxon>
        <taxon>Cyanobacteriota</taxon>
        <taxon>Cyanophyceae</taxon>
        <taxon>Leptolyngbyales</taxon>
        <taxon>Leptolyngbyaceae</taxon>
        <taxon>Leptolyngbya group</taxon>
        <taxon>Leptolyngbya</taxon>
    </lineage>
</organism>
<dbReference type="GO" id="GO:0004828">
    <property type="term" value="F:serine-tRNA ligase activity"/>
    <property type="evidence" value="ECO:0007669"/>
    <property type="project" value="UniProtKB-UniRule"/>
</dbReference>
<proteinExistence type="inferred from homology"/>
<dbReference type="SUPFAM" id="SSF55681">
    <property type="entry name" value="Class II aaRS and biotin synthetases"/>
    <property type="match status" value="1"/>
</dbReference>
<dbReference type="GO" id="GO:0006434">
    <property type="term" value="P:seryl-tRNA aminoacylation"/>
    <property type="evidence" value="ECO:0007669"/>
    <property type="project" value="UniProtKB-UniRule"/>
</dbReference>
<feature type="binding site" evidence="13">
    <location>
        <position position="386"/>
    </location>
    <ligand>
        <name>L-serine</name>
        <dbReference type="ChEBI" id="CHEBI:33384"/>
    </ligand>
</feature>
<feature type="binding site" evidence="12 14">
    <location>
        <begin position="352"/>
        <end position="355"/>
    </location>
    <ligand>
        <name>ATP</name>
        <dbReference type="ChEBI" id="CHEBI:30616"/>
    </ligand>
</feature>
<feature type="binding site" evidence="12">
    <location>
        <begin position="234"/>
        <end position="236"/>
    </location>
    <ligand>
        <name>L-serine</name>
        <dbReference type="ChEBI" id="CHEBI:33384"/>
    </ligand>
</feature>
<evidence type="ECO:0000256" key="3">
    <source>
        <dbReference type="ARBA" id="ARBA00010728"/>
    </source>
</evidence>
<evidence type="ECO:0000256" key="10">
    <source>
        <dbReference type="ARBA" id="ARBA00047929"/>
    </source>
</evidence>
<keyword evidence="5 12" id="KW-0436">Ligase</keyword>
<comment type="function">
    <text evidence="12">Catalyzes the attachment of serine to tRNA(Ser). Is also able to aminoacylate tRNA(Sec) with serine, to form the misacylated tRNA L-seryl-tRNA(Sec), which will be further converted into selenocysteinyl-tRNA(Sec).</text>
</comment>
<dbReference type="SUPFAM" id="SSF46589">
    <property type="entry name" value="tRNA-binding arm"/>
    <property type="match status" value="1"/>
</dbReference>
<evidence type="ECO:0000256" key="14">
    <source>
        <dbReference type="PIRSR" id="PIRSR001529-2"/>
    </source>
</evidence>
<dbReference type="EC" id="6.1.1.11" evidence="12"/>
<evidence type="ECO:0000256" key="13">
    <source>
        <dbReference type="PIRSR" id="PIRSR001529-1"/>
    </source>
</evidence>
<dbReference type="PROSITE" id="PS50862">
    <property type="entry name" value="AA_TRNA_LIGASE_II"/>
    <property type="match status" value="1"/>
</dbReference>
<dbReference type="PRINTS" id="PR00981">
    <property type="entry name" value="TRNASYNTHSER"/>
</dbReference>
<evidence type="ECO:0000256" key="7">
    <source>
        <dbReference type="ARBA" id="ARBA00022840"/>
    </source>
</evidence>
<feature type="domain" description="Aminoacyl-transfer RNA synthetases class-II family profile" evidence="16">
    <location>
        <begin position="177"/>
        <end position="413"/>
    </location>
</feature>
<dbReference type="GO" id="GO:0005737">
    <property type="term" value="C:cytoplasm"/>
    <property type="evidence" value="ECO:0007669"/>
    <property type="project" value="UniProtKB-SubCell"/>
</dbReference>
<dbReference type="Pfam" id="PF00587">
    <property type="entry name" value="tRNA-synt_2b"/>
    <property type="match status" value="1"/>
</dbReference>
<evidence type="ECO:0000256" key="12">
    <source>
        <dbReference type="HAMAP-Rule" id="MF_00176"/>
    </source>
</evidence>
<reference evidence="18" key="1">
    <citation type="submission" date="2018-04" db="EMBL/GenBank/DDBJ databases">
        <authorList>
            <person name="Cornet L."/>
        </authorList>
    </citation>
    <scope>NUCLEOTIDE SEQUENCE [LARGE SCALE GENOMIC DNA]</scope>
</reference>
<feature type="compositionally biased region" description="Basic and acidic residues" evidence="15">
    <location>
        <begin position="60"/>
        <end position="69"/>
    </location>
</feature>
<feature type="binding site" evidence="12 13">
    <location>
        <position position="288"/>
    </location>
    <ligand>
        <name>L-serine</name>
        <dbReference type="ChEBI" id="CHEBI:33384"/>
    </ligand>
</feature>
<dbReference type="HAMAP" id="MF_00176">
    <property type="entry name" value="Ser_tRNA_synth_type1"/>
    <property type="match status" value="1"/>
</dbReference>
<dbReference type="InterPro" id="IPR033729">
    <property type="entry name" value="SerRS_core"/>
</dbReference>
<dbReference type="InterPro" id="IPR002317">
    <property type="entry name" value="Ser-tRNA-ligase_type_1"/>
</dbReference>
<comment type="similarity">
    <text evidence="3 12">Belongs to the class-II aminoacyl-tRNA synthetase family. Type-1 seryl-tRNA synthetase subfamily.</text>
</comment>
<dbReference type="GO" id="GO:0016260">
    <property type="term" value="P:selenocysteine biosynthetic process"/>
    <property type="evidence" value="ECO:0007669"/>
    <property type="project" value="UniProtKB-UniRule"/>
</dbReference>
<dbReference type="InterPro" id="IPR042103">
    <property type="entry name" value="SerRS_1_N_sf"/>
</dbReference>
<dbReference type="CDD" id="cd00770">
    <property type="entry name" value="SerRS_core"/>
    <property type="match status" value="1"/>
</dbReference>
<dbReference type="Proteomes" id="UP000249354">
    <property type="component" value="Unassembled WGS sequence"/>
</dbReference>
<dbReference type="InterPro" id="IPR006195">
    <property type="entry name" value="aa-tRNA-synth_II"/>
</dbReference>
<comment type="caution">
    <text evidence="12">Lacks conserved residue(s) required for the propagation of feature annotation.</text>
</comment>
<evidence type="ECO:0000256" key="9">
    <source>
        <dbReference type="ARBA" id="ARBA00023146"/>
    </source>
</evidence>
<feature type="region of interest" description="Disordered" evidence="15">
    <location>
        <begin position="41"/>
        <end position="69"/>
    </location>
</feature>
<comment type="pathway">
    <text evidence="2 12">Aminoacyl-tRNA biosynthesis; selenocysteinyl-tRNA(Sec) biosynthesis; L-seryl-tRNA(Sec) from L-serine and tRNA(Sec): step 1/1.</text>
</comment>
<feature type="binding site" evidence="13">
    <location>
        <position position="265"/>
    </location>
    <ligand>
        <name>L-serine</name>
        <dbReference type="ChEBI" id="CHEBI:33384"/>
    </ligand>
</feature>
<dbReference type="PANTHER" id="PTHR43697">
    <property type="entry name" value="SERYL-TRNA SYNTHETASE"/>
    <property type="match status" value="1"/>
</dbReference>
<dbReference type="Gene3D" id="3.30.930.10">
    <property type="entry name" value="Bira Bifunctional Protein, Domain 2"/>
    <property type="match status" value="1"/>
</dbReference>
<comment type="subunit">
    <text evidence="12">Homodimer. The tRNA molecule binds across the dimer.</text>
</comment>
<sequence length="428" mass="48182">MLDIKLIRNQTEQVKAALSKRGNYDLQPLLSLDEQQREIEQQRSELQARSNEVGKSVGQKIREGADPKGDEVAALREEGNRVKHQIGELEPQERELKAQMEEILLMIPNLPSESTPLGKREDDNVEVRRWGDEYIPAKDDRLAHYEIGEKLGIMSFERSAKIAQSRFVTLIGAGAALERSLISFMLARHTGAGYTEMLPPILVNSASMQGSGQLPKFAEDGFKCDRDDLWLTPTAEVPLTNFHRDEVLEADQLPINYCAYTPCFRREAGSYGRDTRGLIRLHQFNKVEMYKFVHPDHSFDELEKLTRDAEDILQQLKLPYRVVELCTGDIGFSAAKTYDLEVWLPSSDKYREISSCSNCVDFQGRRANIRFKAAGKKGTQFVHTLNGSGLAVGRTMAAILENYQQPDGSVKVPEVLQKYMGVDAISAG</sequence>
<dbReference type="UniPathway" id="UPA00906">
    <property type="reaction ID" value="UER00895"/>
</dbReference>
<protein>
    <recommendedName>
        <fullName evidence="12">Serine--tRNA ligase</fullName>
        <ecNumber evidence="12">6.1.1.11</ecNumber>
    </recommendedName>
    <alternativeName>
        <fullName evidence="12">Seryl-tRNA synthetase</fullName>
        <shortName evidence="12">SerRS</shortName>
    </alternativeName>
    <alternativeName>
        <fullName evidence="12">Seryl-tRNA(Ser/Sec) synthetase</fullName>
    </alternativeName>
</protein>
<evidence type="ECO:0000256" key="15">
    <source>
        <dbReference type="SAM" id="MobiDB-lite"/>
    </source>
</evidence>
<accession>A0A2W4WMF4</accession>
<comment type="caution">
    <text evidence="17">The sequence shown here is derived from an EMBL/GenBank/DDBJ whole genome shotgun (WGS) entry which is preliminary data.</text>
</comment>
<keyword evidence="9 12" id="KW-0030">Aminoacyl-tRNA synthetase</keyword>
<reference evidence="17 18" key="2">
    <citation type="submission" date="2018-06" db="EMBL/GenBank/DDBJ databases">
        <title>Metagenomic assembly of (sub)arctic Cyanobacteria and their associated microbiome from non-axenic cultures.</title>
        <authorList>
            <person name="Baurain D."/>
        </authorList>
    </citation>
    <scope>NUCLEOTIDE SEQUENCE [LARGE SCALE GENOMIC DNA]</scope>
    <source>
        <strain evidence="17">ULC129bin1</strain>
    </source>
</reference>
<dbReference type="Pfam" id="PF02403">
    <property type="entry name" value="Seryl_tRNA_N"/>
    <property type="match status" value="1"/>
</dbReference>
<dbReference type="InterPro" id="IPR002314">
    <property type="entry name" value="aa-tRNA-synt_IIb"/>
</dbReference>
<dbReference type="InterPro" id="IPR045864">
    <property type="entry name" value="aa-tRNA-synth_II/BPL/LPL"/>
</dbReference>
<feature type="binding site" evidence="13">
    <location>
        <position position="234"/>
    </location>
    <ligand>
        <name>L-serine</name>
        <dbReference type="ChEBI" id="CHEBI:33384"/>
    </ligand>
</feature>
<name>A0A2W4WMF4_9CYAN</name>
<evidence type="ECO:0000256" key="5">
    <source>
        <dbReference type="ARBA" id="ARBA00022598"/>
    </source>
</evidence>
<dbReference type="InterPro" id="IPR010978">
    <property type="entry name" value="tRNA-bd_arm"/>
</dbReference>
<dbReference type="GO" id="GO:0005524">
    <property type="term" value="F:ATP binding"/>
    <property type="evidence" value="ECO:0007669"/>
    <property type="project" value="UniProtKB-UniRule"/>
</dbReference>
<dbReference type="InterPro" id="IPR015866">
    <property type="entry name" value="Ser-tRNA-synth_1_N"/>
</dbReference>
<comment type="domain">
    <text evidence="12">Consists of two distinct domains, a catalytic core and a N-terminal extension that is involved in tRNA binding.</text>
</comment>
<evidence type="ECO:0000256" key="11">
    <source>
        <dbReference type="ARBA" id="ARBA00048823"/>
    </source>
</evidence>
<evidence type="ECO:0000313" key="17">
    <source>
        <dbReference type="EMBL" id="PZO23505.1"/>
    </source>
</evidence>
<evidence type="ECO:0000256" key="8">
    <source>
        <dbReference type="ARBA" id="ARBA00022917"/>
    </source>
</evidence>
<dbReference type="AlphaFoldDB" id="A0A2W4WMF4"/>
<dbReference type="NCBIfam" id="TIGR00414">
    <property type="entry name" value="serS"/>
    <property type="match status" value="1"/>
</dbReference>
<dbReference type="EMBL" id="QBMC01000001">
    <property type="protein sequence ID" value="PZO23505.1"/>
    <property type="molecule type" value="Genomic_DNA"/>
</dbReference>